<dbReference type="RefSeq" id="WP_396768926.1">
    <property type="nucleotide sequence ID" value="NZ_JBITLA010000003.1"/>
</dbReference>
<feature type="transmembrane region" description="Helical" evidence="1">
    <location>
        <begin position="67"/>
        <end position="91"/>
    </location>
</feature>
<dbReference type="EMBL" id="JBITLE010000003">
    <property type="protein sequence ID" value="MFI7263025.1"/>
    <property type="molecule type" value="Genomic_DNA"/>
</dbReference>
<feature type="transmembrane region" description="Helical" evidence="1">
    <location>
        <begin position="6"/>
        <end position="24"/>
    </location>
</feature>
<feature type="transmembrane region" description="Helical" evidence="1">
    <location>
        <begin position="36"/>
        <end position="61"/>
    </location>
</feature>
<evidence type="ECO:0000313" key="2">
    <source>
        <dbReference type="EMBL" id="MFI7263025.1"/>
    </source>
</evidence>
<name>A0ABW7ZK60_9ACTN</name>
<keyword evidence="1" id="KW-0812">Transmembrane</keyword>
<protein>
    <submittedName>
        <fullName evidence="2">Uncharacterized protein</fullName>
    </submittedName>
</protein>
<gene>
    <name evidence="2" type="ORF">ACIBP4_12090</name>
</gene>
<keyword evidence="1" id="KW-0472">Membrane</keyword>
<dbReference type="Proteomes" id="UP001612812">
    <property type="component" value="Unassembled WGS sequence"/>
</dbReference>
<evidence type="ECO:0000256" key="1">
    <source>
        <dbReference type="SAM" id="Phobius"/>
    </source>
</evidence>
<keyword evidence="3" id="KW-1185">Reference proteome</keyword>
<proteinExistence type="predicted"/>
<keyword evidence="1" id="KW-1133">Transmembrane helix</keyword>
<evidence type="ECO:0000313" key="3">
    <source>
        <dbReference type="Proteomes" id="UP001612812"/>
    </source>
</evidence>
<sequence length="101" mass="11062">MFIGLMIAAVAVWAPLTLAEVILHRALRRTPGRINAALVVAGLIFLAVSLYAVVANFFFGFDLQRSFGLWLSLMLLSLVPTVVGFVLVFDLRAKVESGRSR</sequence>
<reference evidence="2 3" key="1">
    <citation type="submission" date="2024-10" db="EMBL/GenBank/DDBJ databases">
        <title>The Natural Products Discovery Center: Release of the First 8490 Sequenced Strains for Exploring Actinobacteria Biosynthetic Diversity.</title>
        <authorList>
            <person name="Kalkreuter E."/>
            <person name="Kautsar S.A."/>
            <person name="Yang D."/>
            <person name="Bader C.D."/>
            <person name="Teijaro C.N."/>
            <person name="Fluegel L."/>
            <person name="Davis C.M."/>
            <person name="Simpson J.R."/>
            <person name="Lauterbach L."/>
            <person name="Steele A.D."/>
            <person name="Gui C."/>
            <person name="Meng S."/>
            <person name="Li G."/>
            <person name="Viehrig K."/>
            <person name="Ye F."/>
            <person name="Su P."/>
            <person name="Kiefer A.F."/>
            <person name="Nichols A."/>
            <person name="Cepeda A.J."/>
            <person name="Yan W."/>
            <person name="Fan B."/>
            <person name="Jiang Y."/>
            <person name="Adhikari A."/>
            <person name="Zheng C.-J."/>
            <person name="Schuster L."/>
            <person name="Cowan T.M."/>
            <person name="Smanski M.J."/>
            <person name="Chevrette M.G."/>
            <person name="De Carvalho L.P.S."/>
            <person name="Shen B."/>
        </authorList>
    </citation>
    <scope>NUCLEOTIDE SEQUENCE [LARGE SCALE GENOMIC DNA]</scope>
    <source>
        <strain evidence="2 3">NPDC049845</strain>
    </source>
</reference>
<comment type="caution">
    <text evidence="2">The sequence shown here is derived from an EMBL/GenBank/DDBJ whole genome shotgun (WGS) entry which is preliminary data.</text>
</comment>
<organism evidence="2 3">
    <name type="scientific">Micromonospora maritima</name>
    <dbReference type="NCBI Taxonomy" id="986711"/>
    <lineage>
        <taxon>Bacteria</taxon>
        <taxon>Bacillati</taxon>
        <taxon>Actinomycetota</taxon>
        <taxon>Actinomycetes</taxon>
        <taxon>Micromonosporales</taxon>
        <taxon>Micromonosporaceae</taxon>
        <taxon>Micromonospora</taxon>
    </lineage>
</organism>
<accession>A0ABW7ZK60</accession>